<dbReference type="GO" id="GO:0005615">
    <property type="term" value="C:extracellular space"/>
    <property type="evidence" value="ECO:0007669"/>
    <property type="project" value="TreeGrafter"/>
</dbReference>
<dbReference type="Proteomes" id="UP001186944">
    <property type="component" value="Unassembled WGS sequence"/>
</dbReference>
<dbReference type="SUPFAM" id="SSF53474">
    <property type="entry name" value="alpha/beta-Hydrolases"/>
    <property type="match status" value="1"/>
</dbReference>
<dbReference type="PANTHER" id="PTHR11610">
    <property type="entry name" value="LIPASE"/>
    <property type="match status" value="1"/>
</dbReference>
<reference evidence="7" key="1">
    <citation type="submission" date="2019-08" db="EMBL/GenBank/DDBJ databases">
        <title>The improved chromosome-level genome for the pearl oyster Pinctada fucata martensii using PacBio sequencing and Hi-C.</title>
        <authorList>
            <person name="Zheng Z."/>
        </authorList>
    </citation>
    <scope>NUCLEOTIDE SEQUENCE</scope>
    <source>
        <strain evidence="7">ZZ-2019</strain>
        <tissue evidence="7">Adductor muscle</tissue>
    </source>
</reference>
<accession>A0AA88XRZ9</accession>
<comment type="subcellular location">
    <subcellularLocation>
        <location evidence="1">Secreted</location>
    </subcellularLocation>
</comment>
<name>A0AA88XRZ9_PINIB</name>
<dbReference type="Pfam" id="PF00151">
    <property type="entry name" value="Lipase"/>
    <property type="match status" value="1"/>
</dbReference>
<dbReference type="AlphaFoldDB" id="A0AA88XRZ9"/>
<evidence type="ECO:0000313" key="8">
    <source>
        <dbReference type="Proteomes" id="UP001186944"/>
    </source>
</evidence>
<dbReference type="GO" id="GO:0016042">
    <property type="term" value="P:lipid catabolic process"/>
    <property type="evidence" value="ECO:0007669"/>
    <property type="project" value="TreeGrafter"/>
</dbReference>
<dbReference type="PRINTS" id="PR00821">
    <property type="entry name" value="TAGLIPASE"/>
</dbReference>
<comment type="caution">
    <text evidence="7">The sequence shown here is derived from an EMBL/GenBank/DDBJ whole genome shotgun (WGS) entry which is preliminary data.</text>
</comment>
<dbReference type="InterPro" id="IPR000734">
    <property type="entry name" value="TAG_lipase"/>
</dbReference>
<evidence type="ECO:0000256" key="4">
    <source>
        <dbReference type="RuleBase" id="RU004262"/>
    </source>
</evidence>
<gene>
    <name evidence="7" type="ORF">FSP39_018271</name>
</gene>
<dbReference type="GO" id="GO:0016298">
    <property type="term" value="F:lipase activity"/>
    <property type="evidence" value="ECO:0007669"/>
    <property type="project" value="InterPro"/>
</dbReference>
<comment type="similarity">
    <text evidence="2 4">Belongs to the AB hydrolase superfamily. Lipase family.</text>
</comment>
<dbReference type="PANTHER" id="PTHR11610:SF173">
    <property type="entry name" value="LIPASE DOMAIN-CONTAINING PROTEIN-RELATED"/>
    <property type="match status" value="1"/>
</dbReference>
<dbReference type="GO" id="GO:0017171">
    <property type="term" value="F:serine hydrolase activity"/>
    <property type="evidence" value="ECO:0007669"/>
    <property type="project" value="TreeGrafter"/>
</dbReference>
<evidence type="ECO:0000256" key="2">
    <source>
        <dbReference type="ARBA" id="ARBA00010701"/>
    </source>
</evidence>
<evidence type="ECO:0000313" key="7">
    <source>
        <dbReference type="EMBL" id="KAK3086424.1"/>
    </source>
</evidence>
<evidence type="ECO:0000259" key="6">
    <source>
        <dbReference type="Pfam" id="PF00151"/>
    </source>
</evidence>
<keyword evidence="5" id="KW-0732">Signal</keyword>
<feature type="chain" id="PRO_5041654368" description="Lipase domain-containing protein" evidence="5">
    <location>
        <begin position="18"/>
        <end position="627"/>
    </location>
</feature>
<dbReference type="InterPro" id="IPR029058">
    <property type="entry name" value="AB_hydrolase_fold"/>
</dbReference>
<feature type="signal peptide" evidence="5">
    <location>
        <begin position="1"/>
        <end position="17"/>
    </location>
</feature>
<keyword evidence="3" id="KW-0964">Secreted</keyword>
<feature type="domain" description="Lipase" evidence="6">
    <location>
        <begin position="284"/>
        <end position="614"/>
    </location>
</feature>
<evidence type="ECO:0000256" key="3">
    <source>
        <dbReference type="ARBA" id="ARBA00022525"/>
    </source>
</evidence>
<protein>
    <recommendedName>
        <fullName evidence="6">Lipase domain-containing protein</fullName>
    </recommendedName>
</protein>
<dbReference type="EMBL" id="VSWD01000012">
    <property type="protein sequence ID" value="KAK3086424.1"/>
    <property type="molecule type" value="Genomic_DNA"/>
</dbReference>
<evidence type="ECO:0000256" key="5">
    <source>
        <dbReference type="SAM" id="SignalP"/>
    </source>
</evidence>
<proteinExistence type="inferred from homology"/>
<dbReference type="InterPro" id="IPR013818">
    <property type="entry name" value="Lipase"/>
</dbReference>
<keyword evidence="8" id="KW-1185">Reference proteome</keyword>
<sequence>MIEKIFLILVSILYASCESLQNGYIQCTNFNGRSVWEVYTSESDEKHGAWFLCDLTSPYGKHLCSCSAAWTMRENQMENATGQRYSLNSILLDKGCDIAFINERGWQERCIPEITVRRILQKVYLKAWVYGGGYPLISRRKRMRPQKLVAEFSQKIQNSNPNYMIAENIQQSLVLSRGNIQKLRLATNYTKFAVARDCLHNPQKVANDIVQKWGHVYGLNYSMATTRHVCFVTVWEGSVENVNSVTNDTVYDIVMKEISRYFQRSTCSDCRAFIQKEANQTMYCVSKVGCIPMAIGFESATNNSVNKIPQAWDVLKPHLNLYTKDSASNPIDVLQGNQSCYGTPQNSLFVIVHGFRSNGNKTWLLETKDALLSKNGTFLVILVDWNAGKLALTPKAYLQVAINSYAMGAILAYGLQKYLVKPSCIDPENVHFIGHSVGAHTVATAGSTFYSVSGKRIGKITGLDPAGPWFGDKDTTLRLDKSDAQHVEVLHTNGRNDNGTSALSPGNAVLKSKYGVRNPDGHIDFYVNGGVKQPKCEGILMCSHLRAHEYFTESIKTSCKFIGFQCVGNTTDEQVINCFHGNYTTSSRAVMGLHIPKIDHVGVYYVITTNDTSAFCDKEIDKKYPTP</sequence>
<evidence type="ECO:0000256" key="1">
    <source>
        <dbReference type="ARBA" id="ARBA00004613"/>
    </source>
</evidence>
<organism evidence="7 8">
    <name type="scientific">Pinctada imbricata</name>
    <name type="common">Atlantic pearl-oyster</name>
    <name type="synonym">Pinctada martensii</name>
    <dbReference type="NCBI Taxonomy" id="66713"/>
    <lineage>
        <taxon>Eukaryota</taxon>
        <taxon>Metazoa</taxon>
        <taxon>Spiralia</taxon>
        <taxon>Lophotrochozoa</taxon>
        <taxon>Mollusca</taxon>
        <taxon>Bivalvia</taxon>
        <taxon>Autobranchia</taxon>
        <taxon>Pteriomorphia</taxon>
        <taxon>Pterioida</taxon>
        <taxon>Pterioidea</taxon>
        <taxon>Pteriidae</taxon>
        <taxon>Pinctada</taxon>
    </lineage>
</organism>
<dbReference type="Gene3D" id="3.40.50.1820">
    <property type="entry name" value="alpha/beta hydrolase"/>
    <property type="match status" value="1"/>
</dbReference>